<dbReference type="Gene3D" id="3.40.50.720">
    <property type="entry name" value="NAD(P)-binding Rossmann-like Domain"/>
    <property type="match status" value="1"/>
</dbReference>
<dbReference type="PANTHER" id="PTHR11645">
    <property type="entry name" value="PYRROLINE-5-CARBOXYLATE REDUCTASE"/>
    <property type="match status" value="1"/>
</dbReference>
<dbReference type="Pfam" id="PF14748">
    <property type="entry name" value="P5CR_dimer"/>
    <property type="match status" value="1"/>
</dbReference>
<comment type="caution">
    <text evidence="4">The sequence shown here is derived from an EMBL/GenBank/DDBJ whole genome shotgun (WGS) entry which is preliminary data.</text>
</comment>
<dbReference type="PIRSF" id="PIRSF000193">
    <property type="entry name" value="Pyrrol-5-carb_rd"/>
    <property type="match status" value="1"/>
</dbReference>
<evidence type="ECO:0000259" key="2">
    <source>
        <dbReference type="Pfam" id="PF03807"/>
    </source>
</evidence>
<feature type="domain" description="Pyrroline-5-carboxylate reductase catalytic N-terminal" evidence="2">
    <location>
        <begin position="2"/>
        <end position="93"/>
    </location>
</feature>
<evidence type="ECO:0000313" key="5">
    <source>
        <dbReference type="Proteomes" id="UP001597342"/>
    </source>
</evidence>
<keyword evidence="5" id="KW-1185">Reference proteome</keyword>
<sequence>MRLGFLGIGRIATSVIKGLCTSSIEDVTIHISPRNEENSKSLAAAFPNVHRLESNQEVLDNSDYIFIALPASNAVEVLKGLKFRNDHNVVSFIAFLKYDALAHAVEPAKKVGRAIPLPTVEKHNCPIPVFKSDKTVVQILEHIGKPIVIEDETELHAIWTLTGLIAPFFDLCGTLSDWAKTKGVNPEVANPYILDMYCSLASPSPQGGTPNFDGLKEEATTPKGMNEQALKMIQSEEAHEVYRNALEAIMSRFDD</sequence>
<evidence type="ECO:0000313" key="4">
    <source>
        <dbReference type="EMBL" id="MFD2098805.1"/>
    </source>
</evidence>
<name>A0ABW4XTD8_9FLAO</name>
<dbReference type="RefSeq" id="WP_379829574.1">
    <property type="nucleotide sequence ID" value="NZ_JBHUHU010000001.1"/>
</dbReference>
<dbReference type="SUPFAM" id="SSF51735">
    <property type="entry name" value="NAD(P)-binding Rossmann-fold domains"/>
    <property type="match status" value="1"/>
</dbReference>
<proteinExistence type="inferred from homology"/>
<dbReference type="Proteomes" id="UP001597342">
    <property type="component" value="Unassembled WGS sequence"/>
</dbReference>
<dbReference type="SUPFAM" id="SSF48179">
    <property type="entry name" value="6-phosphogluconate dehydrogenase C-terminal domain-like"/>
    <property type="match status" value="1"/>
</dbReference>
<evidence type="ECO:0000259" key="3">
    <source>
        <dbReference type="Pfam" id="PF14748"/>
    </source>
</evidence>
<comment type="similarity">
    <text evidence="1">Belongs to the pyrroline-5-carboxylate reductase family.</text>
</comment>
<gene>
    <name evidence="4" type="ORF">ACFSJE_03400</name>
</gene>
<protein>
    <submittedName>
        <fullName evidence="4">NAD(P)-binding domain-containing protein</fullName>
    </submittedName>
</protein>
<dbReference type="PANTHER" id="PTHR11645:SF13">
    <property type="entry name" value="PYRROLINE-5-CARBOXYLATE REDUCTASE CATALYTIC N-TERMINAL DOMAIN-CONTAINING PROTEIN"/>
    <property type="match status" value="1"/>
</dbReference>
<dbReference type="InterPro" id="IPR008927">
    <property type="entry name" value="6-PGluconate_DH-like_C_sf"/>
</dbReference>
<organism evidence="4 5">
    <name type="scientific">Flagellimonas iocasae</name>
    <dbReference type="NCBI Taxonomy" id="2055905"/>
    <lineage>
        <taxon>Bacteria</taxon>
        <taxon>Pseudomonadati</taxon>
        <taxon>Bacteroidota</taxon>
        <taxon>Flavobacteriia</taxon>
        <taxon>Flavobacteriales</taxon>
        <taxon>Flavobacteriaceae</taxon>
        <taxon>Flagellimonas</taxon>
    </lineage>
</organism>
<accession>A0ABW4XTD8</accession>
<feature type="domain" description="Pyrroline-5-carboxylate reductase dimerisation" evidence="3">
    <location>
        <begin position="153"/>
        <end position="252"/>
    </location>
</feature>
<dbReference type="InterPro" id="IPR036291">
    <property type="entry name" value="NAD(P)-bd_dom_sf"/>
</dbReference>
<dbReference type="InterPro" id="IPR000304">
    <property type="entry name" value="Pyrroline-COOH_reductase"/>
</dbReference>
<dbReference type="InterPro" id="IPR029036">
    <property type="entry name" value="P5CR_dimer"/>
</dbReference>
<dbReference type="EMBL" id="JBHUHU010000001">
    <property type="protein sequence ID" value="MFD2098805.1"/>
    <property type="molecule type" value="Genomic_DNA"/>
</dbReference>
<dbReference type="Pfam" id="PF03807">
    <property type="entry name" value="F420_oxidored"/>
    <property type="match status" value="1"/>
</dbReference>
<reference evidence="5" key="1">
    <citation type="journal article" date="2019" name="Int. J. Syst. Evol. Microbiol.">
        <title>The Global Catalogue of Microorganisms (GCM) 10K type strain sequencing project: providing services to taxonomists for standard genome sequencing and annotation.</title>
        <authorList>
            <consortium name="The Broad Institute Genomics Platform"/>
            <consortium name="The Broad Institute Genome Sequencing Center for Infectious Disease"/>
            <person name="Wu L."/>
            <person name="Ma J."/>
        </authorList>
    </citation>
    <scope>NUCLEOTIDE SEQUENCE [LARGE SCALE GENOMIC DNA]</scope>
    <source>
        <strain evidence="5">JCM 3389</strain>
    </source>
</reference>
<dbReference type="InterPro" id="IPR028939">
    <property type="entry name" value="P5C_Rdtase_cat_N"/>
</dbReference>
<evidence type="ECO:0000256" key="1">
    <source>
        <dbReference type="ARBA" id="ARBA00005525"/>
    </source>
</evidence>